<dbReference type="Gene3D" id="2.160.10.10">
    <property type="entry name" value="Hexapeptide repeat proteins"/>
    <property type="match status" value="1"/>
</dbReference>
<dbReference type="FunFam" id="1.10.3130.10:FF:000003">
    <property type="entry name" value="Serine acetyltransferase"/>
    <property type="match status" value="1"/>
</dbReference>
<dbReference type="SUPFAM" id="SSF51161">
    <property type="entry name" value="Trimeric LpxA-like enzymes"/>
    <property type="match status" value="1"/>
</dbReference>
<dbReference type="Pfam" id="PF06426">
    <property type="entry name" value="SATase_N"/>
    <property type="match status" value="1"/>
</dbReference>
<gene>
    <name evidence="15" type="primary">cysE_1</name>
    <name evidence="15" type="ORF">SDC9_04679</name>
</gene>
<comment type="similarity">
    <text evidence="3">Belongs to the transferase hexapeptide repeat family.</text>
</comment>
<evidence type="ECO:0000256" key="9">
    <source>
        <dbReference type="ARBA" id="ARBA00022737"/>
    </source>
</evidence>
<protein>
    <recommendedName>
        <fullName evidence="5">Serine acetyltransferase</fullName>
        <ecNumber evidence="4">2.3.1.30</ecNumber>
    </recommendedName>
</protein>
<evidence type="ECO:0000256" key="2">
    <source>
        <dbReference type="ARBA" id="ARBA00004876"/>
    </source>
</evidence>
<keyword evidence="6" id="KW-0963">Cytoplasm</keyword>
<evidence type="ECO:0000256" key="13">
    <source>
        <dbReference type="SAM" id="MobiDB-lite"/>
    </source>
</evidence>
<comment type="pathway">
    <text evidence="2">Amino-acid biosynthesis; L-cysteine biosynthesis; L-cysteine from L-serine: step 1/2.</text>
</comment>
<dbReference type="InterPro" id="IPR001451">
    <property type="entry name" value="Hexapep"/>
</dbReference>
<dbReference type="InterPro" id="IPR011004">
    <property type="entry name" value="Trimer_LpxA-like_sf"/>
</dbReference>
<evidence type="ECO:0000256" key="3">
    <source>
        <dbReference type="ARBA" id="ARBA00007274"/>
    </source>
</evidence>
<evidence type="ECO:0000256" key="12">
    <source>
        <dbReference type="ARBA" id="ARBA00049486"/>
    </source>
</evidence>
<dbReference type="PROSITE" id="PS00101">
    <property type="entry name" value="HEXAPEP_TRANSFERASES"/>
    <property type="match status" value="1"/>
</dbReference>
<evidence type="ECO:0000256" key="4">
    <source>
        <dbReference type="ARBA" id="ARBA00013266"/>
    </source>
</evidence>
<dbReference type="GO" id="GO:0009001">
    <property type="term" value="F:serine O-acetyltransferase activity"/>
    <property type="evidence" value="ECO:0007669"/>
    <property type="project" value="UniProtKB-EC"/>
</dbReference>
<dbReference type="InterPro" id="IPR010493">
    <property type="entry name" value="Ser_AcTrfase_N"/>
</dbReference>
<keyword evidence="8 15" id="KW-0808">Transferase</keyword>
<dbReference type="InterPro" id="IPR045304">
    <property type="entry name" value="LbH_SAT"/>
</dbReference>
<feature type="domain" description="Serine acetyltransferase N-terminal" evidence="14">
    <location>
        <begin position="6"/>
        <end position="41"/>
    </location>
</feature>
<dbReference type="CDD" id="cd03354">
    <property type="entry name" value="LbH_SAT"/>
    <property type="match status" value="1"/>
</dbReference>
<dbReference type="UniPathway" id="UPA00136">
    <property type="reaction ID" value="UER00199"/>
</dbReference>
<name>A0A644SZR6_9ZZZZ</name>
<evidence type="ECO:0000256" key="11">
    <source>
        <dbReference type="ARBA" id="ARBA00023315"/>
    </source>
</evidence>
<accession>A0A644SZR6</accession>
<comment type="subcellular location">
    <subcellularLocation>
        <location evidence="1">Cytoplasm</location>
    </subcellularLocation>
</comment>
<evidence type="ECO:0000256" key="10">
    <source>
        <dbReference type="ARBA" id="ARBA00023192"/>
    </source>
</evidence>
<evidence type="ECO:0000256" key="7">
    <source>
        <dbReference type="ARBA" id="ARBA00022605"/>
    </source>
</evidence>
<keyword evidence="7" id="KW-0028">Amino-acid biosynthesis</keyword>
<dbReference type="InterPro" id="IPR042122">
    <property type="entry name" value="Ser_AcTrfase_N_sf"/>
</dbReference>
<dbReference type="EC" id="2.3.1.30" evidence="4"/>
<feature type="compositionally biased region" description="Basic and acidic residues" evidence="13">
    <location>
        <begin position="231"/>
        <end position="242"/>
    </location>
</feature>
<keyword evidence="9" id="KW-0677">Repeat</keyword>
<comment type="caution">
    <text evidence="15">The sequence shown here is derived from an EMBL/GenBank/DDBJ whole genome shotgun (WGS) entry which is preliminary data.</text>
</comment>
<dbReference type="InterPro" id="IPR005881">
    <property type="entry name" value="Ser_O-AcTrfase"/>
</dbReference>
<dbReference type="InterPro" id="IPR053376">
    <property type="entry name" value="Serine_acetyltransferase"/>
</dbReference>
<evidence type="ECO:0000313" key="15">
    <source>
        <dbReference type="EMBL" id="MPL59131.1"/>
    </source>
</evidence>
<evidence type="ECO:0000256" key="6">
    <source>
        <dbReference type="ARBA" id="ARBA00022490"/>
    </source>
</evidence>
<dbReference type="AlphaFoldDB" id="A0A644SZR6"/>
<dbReference type="NCBIfam" id="TIGR01172">
    <property type="entry name" value="cysE"/>
    <property type="match status" value="1"/>
</dbReference>
<keyword evidence="10" id="KW-0198">Cysteine biosynthesis</keyword>
<feature type="region of interest" description="Disordered" evidence="13">
    <location>
        <begin position="216"/>
        <end position="250"/>
    </location>
</feature>
<sequence length="250" mass="26790">MSGLAEMFTRMRQDIAAVRERDPAARSSLEVALAYPGVHAVWIHRLSHRLWKGGARVSARVLSHLARLLTGIEIHPGARLGRRLFIDHGAGVVIGETAIVGDDVTIYHGVTLGGVSLTRGRRHPTLGDRVTIGAGAKILGNIHVGNDARIGANAVVVKSVPHDSVVVGIPGQVVRKRNRHHPGEGLDLDHSALPDVIGGSVREIFQRLQVLEARLAQDQSPRGGGRGRAGAGEDSHFDRDGSWRGPDFTI</sequence>
<dbReference type="GO" id="GO:0005737">
    <property type="term" value="C:cytoplasm"/>
    <property type="evidence" value="ECO:0007669"/>
    <property type="project" value="UniProtKB-SubCell"/>
</dbReference>
<evidence type="ECO:0000256" key="8">
    <source>
        <dbReference type="ARBA" id="ARBA00022679"/>
    </source>
</evidence>
<dbReference type="Pfam" id="PF00132">
    <property type="entry name" value="Hexapep"/>
    <property type="match status" value="1"/>
</dbReference>
<dbReference type="InterPro" id="IPR018357">
    <property type="entry name" value="Hexapep_transf_CS"/>
</dbReference>
<organism evidence="15">
    <name type="scientific">bioreactor metagenome</name>
    <dbReference type="NCBI Taxonomy" id="1076179"/>
    <lineage>
        <taxon>unclassified sequences</taxon>
        <taxon>metagenomes</taxon>
        <taxon>ecological metagenomes</taxon>
    </lineage>
</organism>
<keyword evidence="11 15" id="KW-0012">Acyltransferase</keyword>
<reference evidence="15" key="1">
    <citation type="submission" date="2019-08" db="EMBL/GenBank/DDBJ databases">
        <authorList>
            <person name="Kucharzyk K."/>
            <person name="Murdoch R.W."/>
            <person name="Higgins S."/>
            <person name="Loffler F."/>
        </authorList>
    </citation>
    <scope>NUCLEOTIDE SEQUENCE</scope>
</reference>
<comment type="catalytic activity">
    <reaction evidence="12">
        <text>L-serine + acetyl-CoA = O-acetyl-L-serine + CoA</text>
        <dbReference type="Rhea" id="RHEA:24560"/>
        <dbReference type="ChEBI" id="CHEBI:33384"/>
        <dbReference type="ChEBI" id="CHEBI:57287"/>
        <dbReference type="ChEBI" id="CHEBI:57288"/>
        <dbReference type="ChEBI" id="CHEBI:58340"/>
        <dbReference type="EC" id="2.3.1.30"/>
    </reaction>
</comment>
<dbReference type="NCBIfam" id="NF041874">
    <property type="entry name" value="EPS_EpsC"/>
    <property type="match status" value="1"/>
</dbReference>
<evidence type="ECO:0000256" key="1">
    <source>
        <dbReference type="ARBA" id="ARBA00004496"/>
    </source>
</evidence>
<evidence type="ECO:0000259" key="14">
    <source>
        <dbReference type="Pfam" id="PF06426"/>
    </source>
</evidence>
<dbReference type="EMBL" id="VSSQ01000008">
    <property type="protein sequence ID" value="MPL59131.1"/>
    <property type="molecule type" value="Genomic_DNA"/>
</dbReference>
<dbReference type="FunFam" id="2.160.10.10:FF:000007">
    <property type="entry name" value="Serine acetyltransferase"/>
    <property type="match status" value="1"/>
</dbReference>
<dbReference type="Gene3D" id="1.10.3130.10">
    <property type="entry name" value="serine acetyltransferase, domain 1"/>
    <property type="match status" value="1"/>
</dbReference>
<evidence type="ECO:0000256" key="5">
    <source>
        <dbReference type="ARBA" id="ARBA00018522"/>
    </source>
</evidence>
<proteinExistence type="inferred from homology"/>
<dbReference type="GO" id="GO:0006535">
    <property type="term" value="P:cysteine biosynthetic process from serine"/>
    <property type="evidence" value="ECO:0007669"/>
    <property type="project" value="InterPro"/>
</dbReference>
<dbReference type="PIRSF" id="PIRSF000441">
    <property type="entry name" value="CysE"/>
    <property type="match status" value="1"/>
</dbReference>
<dbReference type="PANTHER" id="PTHR42811">
    <property type="entry name" value="SERINE ACETYLTRANSFERASE"/>
    <property type="match status" value="1"/>
</dbReference>